<name>A0A7J0BG02_9BACT</name>
<dbReference type="NCBIfam" id="TIGR01730">
    <property type="entry name" value="RND_mfp"/>
    <property type="match status" value="1"/>
</dbReference>
<proteinExistence type="inferred from homology"/>
<dbReference type="InterPro" id="IPR058637">
    <property type="entry name" value="YknX-like_C"/>
</dbReference>
<feature type="domain" description="CusB-like beta-barrel" evidence="4">
    <location>
        <begin position="222"/>
        <end position="294"/>
    </location>
</feature>
<dbReference type="Gene3D" id="1.10.287.470">
    <property type="entry name" value="Helix hairpin bin"/>
    <property type="match status" value="1"/>
</dbReference>
<evidence type="ECO:0000256" key="2">
    <source>
        <dbReference type="SAM" id="Coils"/>
    </source>
</evidence>
<dbReference type="EMBL" id="BLVO01000012">
    <property type="protein sequence ID" value="GFM32663.1"/>
    <property type="molecule type" value="Genomic_DNA"/>
</dbReference>
<dbReference type="InterPro" id="IPR006143">
    <property type="entry name" value="RND_pump_MFP"/>
</dbReference>
<sequence>MRIVRVKSLAAGVLIAAALAFAGCDDSSKASATDSGTQAAVSGNASAMADKPELPPRPEYVVNVKVETITPASMRDILVLPGETEALDDVSLAAERAGVVEWVGVTEGQMVKEGQQIVRINLSALQAALDRAKANLKLADEQLRRRRDLYARKVLSREELEQSENEQTVALANLREAEVNYNYGITSSTVSGVVNKVYVDPGEYVAEGATVADIVNVGTLRINFNVPEADVRFLSEGQQADVRVDTYPDRKWTGTVDFVAWKADLATRTFQVRLVVDNRDGRIRPGMIARAAFVRRSLSDAVTVPLFCVQDKGGERIVFVEKNGVAQARTVELGVIEGDRVQVLKGLAAGDRLIVAGHTEVEDGTKVNVR</sequence>
<dbReference type="PANTHER" id="PTHR30469:SF15">
    <property type="entry name" value="HLYD FAMILY OF SECRETION PROTEINS"/>
    <property type="match status" value="1"/>
</dbReference>
<dbReference type="RefSeq" id="WP_174404354.1">
    <property type="nucleotide sequence ID" value="NZ_BLVO01000012.1"/>
</dbReference>
<protein>
    <submittedName>
        <fullName evidence="6">RND transporter</fullName>
    </submittedName>
</protein>
<feature type="chain" id="PRO_5029769279" evidence="3">
    <location>
        <begin position="23"/>
        <end position="370"/>
    </location>
</feature>
<dbReference type="Gene3D" id="2.40.30.170">
    <property type="match status" value="1"/>
</dbReference>
<dbReference type="Proteomes" id="UP000503840">
    <property type="component" value="Unassembled WGS sequence"/>
</dbReference>
<dbReference type="Gene3D" id="2.40.420.20">
    <property type="match status" value="1"/>
</dbReference>
<dbReference type="AlphaFoldDB" id="A0A7J0BG02"/>
<evidence type="ECO:0000259" key="4">
    <source>
        <dbReference type="Pfam" id="PF25954"/>
    </source>
</evidence>
<feature type="coiled-coil region" evidence="2">
    <location>
        <begin position="122"/>
        <end position="180"/>
    </location>
</feature>
<comment type="similarity">
    <text evidence="1">Belongs to the membrane fusion protein (MFP) (TC 8.A.1) family.</text>
</comment>
<keyword evidence="3" id="KW-0732">Signal</keyword>
<keyword evidence="7" id="KW-1185">Reference proteome</keyword>
<dbReference type="SUPFAM" id="SSF111369">
    <property type="entry name" value="HlyD-like secretion proteins"/>
    <property type="match status" value="1"/>
</dbReference>
<organism evidence="6 7">
    <name type="scientific">Desulfovibrio subterraneus</name>
    <dbReference type="NCBI Taxonomy" id="2718620"/>
    <lineage>
        <taxon>Bacteria</taxon>
        <taxon>Pseudomonadati</taxon>
        <taxon>Thermodesulfobacteriota</taxon>
        <taxon>Desulfovibrionia</taxon>
        <taxon>Desulfovibrionales</taxon>
        <taxon>Desulfovibrionaceae</taxon>
        <taxon>Desulfovibrio</taxon>
    </lineage>
</organism>
<evidence type="ECO:0000313" key="6">
    <source>
        <dbReference type="EMBL" id="GFM32663.1"/>
    </source>
</evidence>
<feature type="signal peptide" evidence="3">
    <location>
        <begin position="1"/>
        <end position="22"/>
    </location>
</feature>
<dbReference type="InterPro" id="IPR058792">
    <property type="entry name" value="Beta-barrel_RND_2"/>
</dbReference>
<dbReference type="PROSITE" id="PS51257">
    <property type="entry name" value="PROKAR_LIPOPROTEIN"/>
    <property type="match status" value="1"/>
</dbReference>
<evidence type="ECO:0000259" key="5">
    <source>
        <dbReference type="Pfam" id="PF25989"/>
    </source>
</evidence>
<gene>
    <name evidence="6" type="primary">nolF</name>
    <name evidence="6" type="ORF">DSM101010T_10280</name>
</gene>
<dbReference type="Pfam" id="PF25954">
    <property type="entry name" value="Beta-barrel_RND_2"/>
    <property type="match status" value="1"/>
</dbReference>
<comment type="caution">
    <text evidence="6">The sequence shown here is derived from an EMBL/GenBank/DDBJ whole genome shotgun (WGS) entry which is preliminary data.</text>
</comment>
<evidence type="ECO:0000256" key="1">
    <source>
        <dbReference type="ARBA" id="ARBA00009477"/>
    </source>
</evidence>
<dbReference type="GO" id="GO:0015562">
    <property type="term" value="F:efflux transmembrane transporter activity"/>
    <property type="evidence" value="ECO:0007669"/>
    <property type="project" value="TreeGrafter"/>
</dbReference>
<accession>A0A7J0BG02</accession>
<evidence type="ECO:0000313" key="7">
    <source>
        <dbReference type="Proteomes" id="UP000503840"/>
    </source>
</evidence>
<evidence type="ECO:0000256" key="3">
    <source>
        <dbReference type="SAM" id="SignalP"/>
    </source>
</evidence>
<dbReference type="GO" id="GO:1990281">
    <property type="term" value="C:efflux pump complex"/>
    <property type="evidence" value="ECO:0007669"/>
    <property type="project" value="TreeGrafter"/>
</dbReference>
<keyword evidence="2" id="KW-0175">Coiled coil</keyword>
<dbReference type="PANTHER" id="PTHR30469">
    <property type="entry name" value="MULTIDRUG RESISTANCE PROTEIN MDTA"/>
    <property type="match status" value="1"/>
</dbReference>
<reference evidence="6 7" key="1">
    <citation type="submission" date="2020-05" db="EMBL/GenBank/DDBJ databases">
        <title>Draft genome sequence of Desulfovibrio sp. strain HN2T.</title>
        <authorList>
            <person name="Ueno A."/>
            <person name="Tamazawa S."/>
            <person name="Tamamura S."/>
            <person name="Murakami T."/>
            <person name="Kiyama T."/>
            <person name="Inomata H."/>
            <person name="Amano Y."/>
            <person name="Miyakawa K."/>
            <person name="Tamaki H."/>
            <person name="Naganuma T."/>
            <person name="Kaneko K."/>
        </authorList>
    </citation>
    <scope>NUCLEOTIDE SEQUENCE [LARGE SCALE GENOMIC DNA]</scope>
    <source>
        <strain evidence="6 7">HN2</strain>
    </source>
</reference>
<dbReference type="FunFam" id="2.40.30.170:FF:000010">
    <property type="entry name" value="Efflux RND transporter periplasmic adaptor subunit"/>
    <property type="match status" value="1"/>
</dbReference>
<feature type="domain" description="YknX-like C-terminal permuted SH3-like" evidence="5">
    <location>
        <begin position="301"/>
        <end position="369"/>
    </location>
</feature>
<dbReference type="Pfam" id="PF25989">
    <property type="entry name" value="YknX_C"/>
    <property type="match status" value="1"/>
</dbReference>